<dbReference type="AlphaFoldDB" id="A0A1H6VYZ0"/>
<accession>A0A1H6VYZ0</accession>
<reference evidence="1 2" key="1">
    <citation type="submission" date="2016-10" db="EMBL/GenBank/DDBJ databases">
        <authorList>
            <person name="de Groot N.N."/>
        </authorList>
    </citation>
    <scope>NUCLEOTIDE SEQUENCE [LARGE SCALE GENOMIC DNA]</scope>
    <source>
        <strain evidence="1 2">DSM 26515</strain>
    </source>
</reference>
<name>A0A1H6VYZ0_9GAMM</name>
<dbReference type="RefSeq" id="WP_139202435.1">
    <property type="nucleotide sequence ID" value="NZ_FNYC01000004.1"/>
</dbReference>
<dbReference type="Proteomes" id="UP000199420">
    <property type="component" value="Unassembled WGS sequence"/>
</dbReference>
<protein>
    <submittedName>
        <fullName evidence="1">Uncharacterized protein</fullName>
    </submittedName>
</protein>
<proteinExistence type="predicted"/>
<dbReference type="STRING" id="529704.SAMN02927913_2887"/>
<keyword evidence="2" id="KW-1185">Reference proteome</keyword>
<evidence type="ECO:0000313" key="1">
    <source>
        <dbReference type="EMBL" id="SEJ05422.1"/>
    </source>
</evidence>
<evidence type="ECO:0000313" key="2">
    <source>
        <dbReference type="Proteomes" id="UP000199420"/>
    </source>
</evidence>
<dbReference type="EMBL" id="FNYC01000004">
    <property type="protein sequence ID" value="SEJ05422.1"/>
    <property type="molecule type" value="Genomic_DNA"/>
</dbReference>
<sequence length="187" mass="21987">MNQTEVRLRLMKLREIFDLSVGAYALLTEEPARSELSKYTVRYNDLGAFQATKSDPTPEGWRLTYQIQFRDADYRQAAQALVERSKRQAIIESFALIREYSKDTPAWAEMSQEAWFYFTMFYRNAVAHNGRWQFSAKDRAKLPITFMNIRIEESMDGESIDGFLNLWKARQLLAKMERFVIGDRNLT</sequence>
<gene>
    <name evidence="1" type="ORF">SAMN04487997_2343</name>
</gene>
<organism evidence="1 2">
    <name type="scientific">Frateuria terrea</name>
    <dbReference type="NCBI Taxonomy" id="529704"/>
    <lineage>
        <taxon>Bacteria</taxon>
        <taxon>Pseudomonadati</taxon>
        <taxon>Pseudomonadota</taxon>
        <taxon>Gammaproteobacteria</taxon>
        <taxon>Lysobacterales</taxon>
        <taxon>Rhodanobacteraceae</taxon>
        <taxon>Frateuria</taxon>
    </lineage>
</organism>
<dbReference type="OrthoDB" id="8451481at2"/>